<comment type="similarity">
    <text evidence="2">Belongs to the UQCRH/QCR6 family.</text>
</comment>
<keyword evidence="12" id="KW-1185">Reference proteome</keyword>
<dbReference type="InterPro" id="IPR003422">
    <property type="entry name" value="Cyt_b-c1_6"/>
</dbReference>
<keyword evidence="5" id="KW-0999">Mitochondrion inner membrane</keyword>
<feature type="domain" description="Ubiquinol-cytochrome C reductase hinge" evidence="10">
    <location>
        <begin position="31"/>
        <end position="85"/>
    </location>
</feature>
<accession>A0A5J5MSB9</accession>
<evidence type="ECO:0000256" key="8">
    <source>
        <dbReference type="ARBA" id="ARBA00023136"/>
    </source>
</evidence>
<dbReference type="PANTHER" id="PTHR15336:SF0">
    <property type="entry name" value="CYTOCHROME B-C1 COMPLEX SUBUNIT 6, MITOCHONDRIAL"/>
    <property type="match status" value="1"/>
</dbReference>
<dbReference type="InterPro" id="IPR036811">
    <property type="entry name" value="Ubol_cytC_Rdtase_hinge_dom_sf"/>
</dbReference>
<comment type="subcellular location">
    <subcellularLocation>
        <location evidence="1">Mitochondrion inner membrane</location>
        <topology evidence="1">Peripheral membrane protein</topology>
        <orientation evidence="1">Intermembrane side</orientation>
    </subcellularLocation>
</comment>
<evidence type="ECO:0000256" key="6">
    <source>
        <dbReference type="ARBA" id="ARBA00022982"/>
    </source>
</evidence>
<dbReference type="Gene3D" id="1.10.287.20">
    <property type="entry name" value="Ubiquinol-cytochrome C reductase hinge domain"/>
    <property type="match status" value="1"/>
</dbReference>
<protein>
    <recommendedName>
        <fullName evidence="10">Ubiquinol-cytochrome C reductase hinge domain-containing protein</fullName>
    </recommendedName>
</protein>
<keyword evidence="3" id="KW-0813">Transport</keyword>
<evidence type="ECO:0000313" key="11">
    <source>
        <dbReference type="EMBL" id="KAB0383411.1"/>
    </source>
</evidence>
<evidence type="ECO:0000256" key="4">
    <source>
        <dbReference type="ARBA" id="ARBA00022660"/>
    </source>
</evidence>
<evidence type="ECO:0000259" key="10">
    <source>
        <dbReference type="Pfam" id="PF02320"/>
    </source>
</evidence>
<evidence type="ECO:0000256" key="3">
    <source>
        <dbReference type="ARBA" id="ARBA00022448"/>
    </source>
</evidence>
<organism evidence="11 12">
    <name type="scientific">Muntiacus reevesi</name>
    <name type="common">Reeves' muntjac</name>
    <name type="synonym">Cervus reevesi</name>
    <dbReference type="NCBI Taxonomy" id="9886"/>
    <lineage>
        <taxon>Eukaryota</taxon>
        <taxon>Metazoa</taxon>
        <taxon>Chordata</taxon>
        <taxon>Craniata</taxon>
        <taxon>Vertebrata</taxon>
        <taxon>Euteleostomi</taxon>
        <taxon>Mammalia</taxon>
        <taxon>Eutheria</taxon>
        <taxon>Laurasiatheria</taxon>
        <taxon>Artiodactyla</taxon>
        <taxon>Ruminantia</taxon>
        <taxon>Pecora</taxon>
        <taxon>Cervidae</taxon>
        <taxon>Muntiacinae</taxon>
        <taxon>Muntiacus</taxon>
    </lineage>
</organism>
<sequence length="85" mass="10283">MRLKDEQRMLIRSGDPEEEEEGEEELVDPLTVREQCKQLEKCVKVQEQLELCDEHVSSRSQKQYCTEELFDFWHTRDPCVAHRRF</sequence>
<keyword evidence="8" id="KW-0472">Membrane</keyword>
<reference evidence="11 12" key="1">
    <citation type="submission" date="2019-06" db="EMBL/GenBank/DDBJ databases">
        <title>Discovery of a novel chromosome fission-fusion reversal in muntjac.</title>
        <authorList>
            <person name="Mudd A.B."/>
            <person name="Bredeson J.V."/>
            <person name="Baum R."/>
            <person name="Hockemeyer D."/>
            <person name="Rokhsar D.S."/>
        </authorList>
    </citation>
    <scope>NUCLEOTIDE SEQUENCE [LARGE SCALE GENOMIC DNA]</scope>
    <source>
        <strain evidence="11">UCam_UCB_Mr</strain>
        <tissue evidence="11">Fibroblast cell line</tissue>
    </source>
</reference>
<dbReference type="GO" id="GO:0006122">
    <property type="term" value="P:mitochondrial electron transport, ubiquinol to cytochrome c"/>
    <property type="evidence" value="ECO:0007669"/>
    <property type="project" value="InterPro"/>
</dbReference>
<evidence type="ECO:0000313" key="12">
    <source>
        <dbReference type="Proteomes" id="UP000326062"/>
    </source>
</evidence>
<dbReference type="Proteomes" id="UP000326062">
    <property type="component" value="Chromosome 2"/>
</dbReference>
<evidence type="ECO:0000256" key="5">
    <source>
        <dbReference type="ARBA" id="ARBA00022792"/>
    </source>
</evidence>
<dbReference type="PANTHER" id="PTHR15336">
    <property type="entry name" value="UBIQUINOL-CYTOCHROME C REDUCTASE COMPLEX 7.8 KDA PROTEIN"/>
    <property type="match status" value="1"/>
</dbReference>
<keyword evidence="7" id="KW-0496">Mitochondrion</keyword>
<evidence type="ECO:0000256" key="2">
    <source>
        <dbReference type="ARBA" id="ARBA00006498"/>
    </source>
</evidence>
<evidence type="ECO:0000256" key="1">
    <source>
        <dbReference type="ARBA" id="ARBA00004137"/>
    </source>
</evidence>
<dbReference type="Pfam" id="PF02320">
    <property type="entry name" value="UCR_hinge"/>
    <property type="match status" value="1"/>
</dbReference>
<dbReference type="GO" id="GO:0005743">
    <property type="term" value="C:mitochondrial inner membrane"/>
    <property type="evidence" value="ECO:0007669"/>
    <property type="project" value="UniProtKB-SubCell"/>
</dbReference>
<dbReference type="AlphaFoldDB" id="A0A5J5MSB9"/>
<feature type="compositionally biased region" description="Acidic residues" evidence="9">
    <location>
        <begin position="16"/>
        <end position="27"/>
    </location>
</feature>
<dbReference type="SUPFAM" id="SSF81531">
    <property type="entry name" value="Non-heme 11 kDa protein of cytochrome bc1 complex (Ubiquinol-cytochrome c reductase)"/>
    <property type="match status" value="1"/>
</dbReference>
<evidence type="ECO:0000256" key="9">
    <source>
        <dbReference type="SAM" id="MobiDB-lite"/>
    </source>
</evidence>
<dbReference type="InterPro" id="IPR023184">
    <property type="entry name" value="Ubol_cytC_Rdtase_hinge_dom"/>
</dbReference>
<proteinExistence type="inferred from homology"/>
<gene>
    <name evidence="11" type="ORF">FD755_005328</name>
</gene>
<comment type="caution">
    <text evidence="11">The sequence shown here is derived from an EMBL/GenBank/DDBJ whole genome shotgun (WGS) entry which is preliminary data.</text>
</comment>
<dbReference type="EMBL" id="VCEB01000002">
    <property type="protein sequence ID" value="KAB0383411.1"/>
    <property type="molecule type" value="Genomic_DNA"/>
</dbReference>
<evidence type="ECO:0000256" key="7">
    <source>
        <dbReference type="ARBA" id="ARBA00023128"/>
    </source>
</evidence>
<feature type="region of interest" description="Disordered" evidence="9">
    <location>
        <begin position="1"/>
        <end position="27"/>
    </location>
</feature>
<name>A0A5J5MSB9_MUNRE</name>
<keyword evidence="4" id="KW-0679">Respiratory chain</keyword>
<keyword evidence="6" id="KW-0249">Electron transport</keyword>